<feature type="domain" description="HNH nuclease" evidence="1">
    <location>
        <begin position="27"/>
        <end position="84"/>
    </location>
</feature>
<evidence type="ECO:0000259" key="1">
    <source>
        <dbReference type="SMART" id="SM00507"/>
    </source>
</evidence>
<dbReference type="InterPro" id="IPR002711">
    <property type="entry name" value="HNH"/>
</dbReference>
<sequence>MPIVRHLIDVAQGKHPIAHARSEHWPRVRAQHLKLHPVCEVCGGKDKLQVHHIRPFHLHPDLELNPDNLITLCESGKGGVSCHLFVGHLSNFRGWNPNVKEDAGAWKKKLAENKERIRTHQEE</sequence>
<dbReference type="SMART" id="SM00507">
    <property type="entry name" value="HNHc"/>
    <property type="match status" value="1"/>
</dbReference>
<evidence type="ECO:0000313" key="3">
    <source>
        <dbReference type="Proteomes" id="UP000494170"/>
    </source>
</evidence>
<dbReference type="GO" id="GO:0004519">
    <property type="term" value="F:endonuclease activity"/>
    <property type="evidence" value="ECO:0007669"/>
    <property type="project" value="InterPro"/>
</dbReference>
<name>A0A6P2GQM2_BURL3</name>
<evidence type="ECO:0000313" key="2">
    <source>
        <dbReference type="EMBL" id="VWB06782.1"/>
    </source>
</evidence>
<accession>A0A6P2GQM2</accession>
<protein>
    <recommendedName>
        <fullName evidence="1">HNH nuclease domain-containing protein</fullName>
    </recommendedName>
</protein>
<gene>
    <name evidence="2" type="ORF">BLA6863_00134</name>
</gene>
<dbReference type="Gene3D" id="1.10.30.50">
    <property type="match status" value="1"/>
</dbReference>
<dbReference type="InterPro" id="IPR003615">
    <property type="entry name" value="HNH_nuc"/>
</dbReference>
<dbReference type="RefSeq" id="WP_174936613.1">
    <property type="nucleotide sequence ID" value="NZ_CABVPY010000001.1"/>
</dbReference>
<organism evidence="2 3">
    <name type="scientific">Burkholderia lata (strain ATCC 17760 / DSM 23089 / LMG 22485 / NCIMB 9086 / R18194 / 383)</name>
    <dbReference type="NCBI Taxonomy" id="482957"/>
    <lineage>
        <taxon>Bacteria</taxon>
        <taxon>Pseudomonadati</taxon>
        <taxon>Pseudomonadota</taxon>
        <taxon>Betaproteobacteria</taxon>
        <taxon>Burkholderiales</taxon>
        <taxon>Burkholderiaceae</taxon>
        <taxon>Burkholderia</taxon>
        <taxon>Burkholderia cepacia complex</taxon>
    </lineage>
</organism>
<dbReference type="GO" id="GO:0008270">
    <property type="term" value="F:zinc ion binding"/>
    <property type="evidence" value="ECO:0007669"/>
    <property type="project" value="InterPro"/>
</dbReference>
<proteinExistence type="predicted"/>
<dbReference type="EMBL" id="CABVPY010000001">
    <property type="protein sequence ID" value="VWB06782.1"/>
    <property type="molecule type" value="Genomic_DNA"/>
</dbReference>
<dbReference type="CDD" id="cd00085">
    <property type="entry name" value="HNHc"/>
    <property type="match status" value="1"/>
</dbReference>
<dbReference type="AlphaFoldDB" id="A0A6P2GQM2"/>
<dbReference type="GO" id="GO:0003676">
    <property type="term" value="F:nucleic acid binding"/>
    <property type="evidence" value="ECO:0007669"/>
    <property type="project" value="InterPro"/>
</dbReference>
<dbReference type="Proteomes" id="UP000494170">
    <property type="component" value="Unassembled WGS sequence"/>
</dbReference>
<reference evidence="2 3" key="1">
    <citation type="submission" date="2019-09" db="EMBL/GenBank/DDBJ databases">
        <authorList>
            <person name="Depoorter E."/>
        </authorList>
    </citation>
    <scope>NUCLEOTIDE SEQUENCE [LARGE SCALE GENOMIC DNA]</scope>
    <source>
        <strain evidence="2">LMG 6863</strain>
    </source>
</reference>
<dbReference type="Pfam" id="PF01844">
    <property type="entry name" value="HNH"/>
    <property type="match status" value="1"/>
</dbReference>